<dbReference type="Proteomes" id="UP000663829">
    <property type="component" value="Unassembled WGS sequence"/>
</dbReference>
<dbReference type="Proteomes" id="UP000681722">
    <property type="component" value="Unassembled WGS sequence"/>
</dbReference>
<reference evidence="1" key="1">
    <citation type="submission" date="2021-02" db="EMBL/GenBank/DDBJ databases">
        <authorList>
            <person name="Nowell W R."/>
        </authorList>
    </citation>
    <scope>NUCLEOTIDE SEQUENCE</scope>
</reference>
<evidence type="ECO:0000313" key="2">
    <source>
        <dbReference type="EMBL" id="CAF4443923.1"/>
    </source>
</evidence>
<dbReference type="EMBL" id="CAJOBC010096950">
    <property type="protein sequence ID" value="CAF4443923.1"/>
    <property type="molecule type" value="Genomic_DNA"/>
</dbReference>
<organism evidence="1 3">
    <name type="scientific">Didymodactylos carnosus</name>
    <dbReference type="NCBI Taxonomy" id="1234261"/>
    <lineage>
        <taxon>Eukaryota</taxon>
        <taxon>Metazoa</taxon>
        <taxon>Spiralia</taxon>
        <taxon>Gnathifera</taxon>
        <taxon>Rotifera</taxon>
        <taxon>Eurotatoria</taxon>
        <taxon>Bdelloidea</taxon>
        <taxon>Philodinida</taxon>
        <taxon>Philodinidae</taxon>
        <taxon>Didymodactylos</taxon>
    </lineage>
</organism>
<feature type="non-terminal residue" evidence="1">
    <location>
        <position position="1"/>
    </location>
</feature>
<evidence type="ECO:0000313" key="1">
    <source>
        <dbReference type="EMBL" id="CAF1577749.1"/>
    </source>
</evidence>
<evidence type="ECO:0000313" key="3">
    <source>
        <dbReference type="Proteomes" id="UP000663829"/>
    </source>
</evidence>
<name>A0A815Z433_9BILA</name>
<dbReference type="EMBL" id="CAJNOQ010031031">
    <property type="protein sequence ID" value="CAF1577749.1"/>
    <property type="molecule type" value="Genomic_DNA"/>
</dbReference>
<keyword evidence="3" id="KW-1185">Reference proteome</keyword>
<accession>A0A815Z433</accession>
<protein>
    <submittedName>
        <fullName evidence="1">Uncharacterized protein</fullName>
    </submittedName>
</protein>
<proteinExistence type="predicted"/>
<sequence length="69" mass="7632">GDRGGFRGGRGGASRGFSSHIFWDSERIAIGHDEDIRKQFPGEPFAQKIDAYGCCIIPGNMRLELVFKC</sequence>
<dbReference type="AlphaFoldDB" id="A0A815Z433"/>
<comment type="caution">
    <text evidence="1">The sequence shown here is derived from an EMBL/GenBank/DDBJ whole genome shotgun (WGS) entry which is preliminary data.</text>
</comment>
<gene>
    <name evidence="1" type="ORF">GPM918_LOCUS40863</name>
    <name evidence="2" type="ORF">SRO942_LOCUS41855</name>
</gene>